<dbReference type="InterPro" id="IPR007372">
    <property type="entry name" value="Lipid/polyisoprenoid-bd_YceI"/>
</dbReference>
<dbReference type="OrthoDB" id="5297222at2"/>
<protein>
    <submittedName>
        <fullName evidence="1">Uncharacterized protein</fullName>
    </submittedName>
</protein>
<organism evidence="1 2">
    <name type="scientific">Bacteriovorax stolpii</name>
    <name type="common">Bdellovibrio stolpii</name>
    <dbReference type="NCBI Taxonomy" id="960"/>
    <lineage>
        <taxon>Bacteria</taxon>
        <taxon>Pseudomonadati</taxon>
        <taxon>Bdellovibrionota</taxon>
        <taxon>Bacteriovoracia</taxon>
        <taxon>Bacteriovoracales</taxon>
        <taxon>Bacteriovoracaceae</taxon>
        <taxon>Bacteriovorax</taxon>
    </lineage>
</organism>
<proteinExistence type="predicted"/>
<dbReference type="SUPFAM" id="SSF101874">
    <property type="entry name" value="YceI-like"/>
    <property type="match status" value="1"/>
</dbReference>
<dbReference type="PANTHER" id="PTHR34406">
    <property type="entry name" value="PROTEIN YCEI"/>
    <property type="match status" value="1"/>
</dbReference>
<accession>A0A2K9NVG6</accession>
<dbReference type="Pfam" id="PF04264">
    <property type="entry name" value="YceI"/>
    <property type="match status" value="1"/>
</dbReference>
<dbReference type="KEGG" id="bsto:C0V70_13270"/>
<dbReference type="Proteomes" id="UP000235584">
    <property type="component" value="Chromosome"/>
</dbReference>
<sequence>MKYLTLFFAMALTFSAQAKQFELIKEHSRIGFDVDYMMMTKVEGQFKDYRGFFELNDKEDTLSNVRVEIVGESVDTNDGKRDFHLKGHEFFFVANYPEITFKAAGPVKVAAGQKFKITGDLTLRGVTKSVTLDGFYKGKLKDPWDKENYFFTLSGELNRKDFEIVWNKQMDAGGVLVGEAVRLTIVVQAQVLGEKTPFSTHMVPNTKAIQERNDLKRGKIKKLTTPTDPNDHKAPKK</sequence>
<reference evidence="1 2" key="1">
    <citation type="submission" date="2018-01" db="EMBL/GenBank/DDBJ databases">
        <title>Complete genome sequence of Bacteriovorax stolpii DSM12778.</title>
        <authorList>
            <person name="Tang B."/>
            <person name="Chang J."/>
        </authorList>
    </citation>
    <scope>NUCLEOTIDE SEQUENCE [LARGE SCALE GENOMIC DNA]</scope>
    <source>
        <strain evidence="1 2">DSM 12778</strain>
    </source>
</reference>
<evidence type="ECO:0000313" key="1">
    <source>
        <dbReference type="EMBL" id="AUN99055.1"/>
    </source>
</evidence>
<dbReference type="Gene3D" id="2.40.128.110">
    <property type="entry name" value="Lipid/polyisoprenoid-binding, YceI-like"/>
    <property type="match status" value="1"/>
</dbReference>
<dbReference type="EMBL" id="CP025704">
    <property type="protein sequence ID" value="AUN99055.1"/>
    <property type="molecule type" value="Genomic_DNA"/>
</dbReference>
<name>A0A2K9NVG6_BACTC</name>
<dbReference type="RefSeq" id="WP_102244346.1">
    <property type="nucleotide sequence ID" value="NZ_CP025704.1"/>
</dbReference>
<dbReference type="PANTHER" id="PTHR34406:SF1">
    <property type="entry name" value="PROTEIN YCEI"/>
    <property type="match status" value="1"/>
</dbReference>
<keyword evidence="2" id="KW-1185">Reference proteome</keyword>
<dbReference type="AlphaFoldDB" id="A0A2K9NVG6"/>
<evidence type="ECO:0000313" key="2">
    <source>
        <dbReference type="Proteomes" id="UP000235584"/>
    </source>
</evidence>
<gene>
    <name evidence="1" type="ORF">C0V70_13270</name>
</gene>
<dbReference type="InterPro" id="IPR036761">
    <property type="entry name" value="TTHA0802/YceI-like_sf"/>
</dbReference>
<dbReference type="SMART" id="SM00867">
    <property type="entry name" value="YceI"/>
    <property type="match status" value="1"/>
</dbReference>